<reference evidence="2" key="1">
    <citation type="journal article" date="2023" name="Nat. Plants">
        <title>Single-cell RNA sequencing provides a high-resolution roadmap for understanding the multicellular compartmentation of specialized metabolism.</title>
        <authorList>
            <person name="Sun S."/>
            <person name="Shen X."/>
            <person name="Li Y."/>
            <person name="Li Y."/>
            <person name="Wang S."/>
            <person name="Li R."/>
            <person name="Zhang H."/>
            <person name="Shen G."/>
            <person name="Guo B."/>
            <person name="Wei J."/>
            <person name="Xu J."/>
            <person name="St-Pierre B."/>
            <person name="Chen S."/>
            <person name="Sun C."/>
        </authorList>
    </citation>
    <scope>NUCLEOTIDE SEQUENCE [LARGE SCALE GENOMIC DNA]</scope>
</reference>
<name>A0ACB9ZVW9_CATRO</name>
<keyword evidence="2" id="KW-1185">Reference proteome</keyword>
<protein>
    <submittedName>
        <fullName evidence="1">Uncharacterized protein</fullName>
    </submittedName>
</protein>
<evidence type="ECO:0000313" key="1">
    <source>
        <dbReference type="EMBL" id="KAI5652312.1"/>
    </source>
</evidence>
<gene>
    <name evidence="1" type="ORF">M9H77_29499</name>
</gene>
<dbReference type="Proteomes" id="UP001060085">
    <property type="component" value="Linkage Group LG07"/>
</dbReference>
<organism evidence="1 2">
    <name type="scientific">Catharanthus roseus</name>
    <name type="common">Madagascar periwinkle</name>
    <name type="synonym">Vinca rosea</name>
    <dbReference type="NCBI Taxonomy" id="4058"/>
    <lineage>
        <taxon>Eukaryota</taxon>
        <taxon>Viridiplantae</taxon>
        <taxon>Streptophyta</taxon>
        <taxon>Embryophyta</taxon>
        <taxon>Tracheophyta</taxon>
        <taxon>Spermatophyta</taxon>
        <taxon>Magnoliopsida</taxon>
        <taxon>eudicotyledons</taxon>
        <taxon>Gunneridae</taxon>
        <taxon>Pentapetalae</taxon>
        <taxon>asterids</taxon>
        <taxon>lamiids</taxon>
        <taxon>Gentianales</taxon>
        <taxon>Apocynaceae</taxon>
        <taxon>Rauvolfioideae</taxon>
        <taxon>Vinceae</taxon>
        <taxon>Catharanthinae</taxon>
        <taxon>Catharanthus</taxon>
    </lineage>
</organism>
<sequence length="169" mass="19594">MRKYDHINIKYINFKKKLQIVILKPPRIVRRLYHFPVPSSDFLSHSRSEESGLWPSYCDPWERKRATEGKGCSLSLGFWIWRGECREENVLRASFFASCALTSKGALRPRRHSGRKAGASPSIFVVNHSDSSRTVSIRSEEGYEPGFKCLFHCSWSEGTEMVRYAYVIR</sequence>
<comment type="caution">
    <text evidence="1">The sequence shown here is derived from an EMBL/GenBank/DDBJ whole genome shotgun (WGS) entry which is preliminary data.</text>
</comment>
<accession>A0ACB9ZVW9</accession>
<dbReference type="EMBL" id="CM044707">
    <property type="protein sequence ID" value="KAI5652312.1"/>
    <property type="molecule type" value="Genomic_DNA"/>
</dbReference>
<proteinExistence type="predicted"/>
<evidence type="ECO:0000313" key="2">
    <source>
        <dbReference type="Proteomes" id="UP001060085"/>
    </source>
</evidence>